<dbReference type="SUPFAM" id="SSF47384">
    <property type="entry name" value="Homodimeric domain of signal transducing histidine kinase"/>
    <property type="match status" value="1"/>
</dbReference>
<dbReference type="EC" id="2.7.13.3" evidence="3"/>
<dbReference type="InterPro" id="IPR003661">
    <property type="entry name" value="HisK_dim/P_dom"/>
</dbReference>
<dbReference type="InterPro" id="IPR005467">
    <property type="entry name" value="His_kinase_dom"/>
</dbReference>
<dbReference type="Gene3D" id="1.10.287.130">
    <property type="match status" value="1"/>
</dbReference>
<organism evidence="9 10">
    <name type="scientific">Murimonas intestini</name>
    <dbReference type="NCBI Taxonomy" id="1337051"/>
    <lineage>
        <taxon>Bacteria</taxon>
        <taxon>Bacillati</taxon>
        <taxon>Bacillota</taxon>
        <taxon>Clostridia</taxon>
        <taxon>Lachnospirales</taxon>
        <taxon>Lachnospiraceae</taxon>
        <taxon>Murimonas</taxon>
    </lineage>
</organism>
<keyword evidence="4" id="KW-0597">Phosphoprotein</keyword>
<dbReference type="RefSeq" id="WP_109626566.1">
    <property type="nucleotide sequence ID" value="NZ_CABJAT010000006.1"/>
</dbReference>
<dbReference type="SMART" id="SM00387">
    <property type="entry name" value="HATPase_c"/>
    <property type="match status" value="1"/>
</dbReference>
<dbReference type="PRINTS" id="PR00344">
    <property type="entry name" value="BCTRLSENSOR"/>
</dbReference>
<dbReference type="CDD" id="cd00075">
    <property type="entry name" value="HATPase"/>
    <property type="match status" value="1"/>
</dbReference>
<name>A0AB73T4B9_9FIRM</name>
<dbReference type="Pfam" id="PF00512">
    <property type="entry name" value="HisKA"/>
    <property type="match status" value="1"/>
</dbReference>
<keyword evidence="10" id="KW-1185">Reference proteome</keyword>
<evidence type="ECO:0000256" key="1">
    <source>
        <dbReference type="ARBA" id="ARBA00000085"/>
    </source>
</evidence>
<sequence length="293" mass="33235">MGFIAAAAGLACLLLAVQLWRYRLEIRNIRKQLELVRNGSYIEVGTGVRNKEFLALCRELNDLIDAVRKKETGHRSSQLRLKQTISSIAHDIRTPLTSAAGYLQMLCECTDEVKGRRYREIIGKRLSELKDMLEELFLYTKLSSDDYAVECEPVSIYPVFCECILGMYCEFEEHSMEPAVRFQDEKVRLMASKESLARIIHNLLRNALLHGGGDIEIEQKGTELIFSNRAEHPENIDTERLFERFYKADSSRSKGSSGLGLAIVKELTEKMGGRAEASVKEGRLIITLTLRQG</sequence>
<evidence type="ECO:0000256" key="5">
    <source>
        <dbReference type="ARBA" id="ARBA00022679"/>
    </source>
</evidence>
<dbReference type="InterPro" id="IPR003594">
    <property type="entry name" value="HATPase_dom"/>
</dbReference>
<dbReference type="SMART" id="SM00388">
    <property type="entry name" value="HisKA"/>
    <property type="match status" value="1"/>
</dbReference>
<protein>
    <recommendedName>
        <fullName evidence="3">histidine kinase</fullName>
        <ecNumber evidence="3">2.7.13.3</ecNumber>
    </recommendedName>
</protein>
<dbReference type="Gene3D" id="3.30.565.10">
    <property type="entry name" value="Histidine kinase-like ATPase, C-terminal domain"/>
    <property type="match status" value="1"/>
</dbReference>
<accession>A0AB73T4B9</accession>
<evidence type="ECO:0000256" key="4">
    <source>
        <dbReference type="ARBA" id="ARBA00022553"/>
    </source>
</evidence>
<evidence type="ECO:0000256" key="6">
    <source>
        <dbReference type="ARBA" id="ARBA00022777"/>
    </source>
</evidence>
<comment type="catalytic activity">
    <reaction evidence="1">
        <text>ATP + protein L-histidine = ADP + protein N-phospho-L-histidine.</text>
        <dbReference type="EC" id="2.7.13.3"/>
    </reaction>
</comment>
<dbReference type="GO" id="GO:0016036">
    <property type="term" value="P:cellular response to phosphate starvation"/>
    <property type="evidence" value="ECO:0007669"/>
    <property type="project" value="TreeGrafter"/>
</dbReference>
<dbReference type="EMBL" id="QGGY01000006">
    <property type="protein sequence ID" value="PWJ75638.1"/>
    <property type="molecule type" value="Genomic_DNA"/>
</dbReference>
<evidence type="ECO:0000313" key="9">
    <source>
        <dbReference type="EMBL" id="PWJ75638.1"/>
    </source>
</evidence>
<dbReference type="CDD" id="cd00082">
    <property type="entry name" value="HisKA"/>
    <property type="match status" value="1"/>
</dbReference>
<dbReference type="Proteomes" id="UP000245412">
    <property type="component" value="Unassembled WGS sequence"/>
</dbReference>
<evidence type="ECO:0000259" key="8">
    <source>
        <dbReference type="PROSITE" id="PS50109"/>
    </source>
</evidence>
<dbReference type="PANTHER" id="PTHR45453:SF1">
    <property type="entry name" value="PHOSPHATE REGULON SENSOR PROTEIN PHOR"/>
    <property type="match status" value="1"/>
</dbReference>
<evidence type="ECO:0000256" key="3">
    <source>
        <dbReference type="ARBA" id="ARBA00012438"/>
    </source>
</evidence>
<evidence type="ECO:0000313" key="10">
    <source>
        <dbReference type="Proteomes" id="UP000245412"/>
    </source>
</evidence>
<comment type="subcellular location">
    <subcellularLocation>
        <location evidence="2">Membrane</location>
    </subcellularLocation>
</comment>
<proteinExistence type="predicted"/>
<evidence type="ECO:0000256" key="2">
    <source>
        <dbReference type="ARBA" id="ARBA00004370"/>
    </source>
</evidence>
<gene>
    <name evidence="9" type="ORF">C7383_106208</name>
</gene>
<dbReference type="SUPFAM" id="SSF55874">
    <property type="entry name" value="ATPase domain of HSP90 chaperone/DNA topoisomerase II/histidine kinase"/>
    <property type="match status" value="1"/>
</dbReference>
<dbReference type="Pfam" id="PF02518">
    <property type="entry name" value="HATPase_c"/>
    <property type="match status" value="1"/>
</dbReference>
<dbReference type="GO" id="GO:0004721">
    <property type="term" value="F:phosphoprotein phosphatase activity"/>
    <property type="evidence" value="ECO:0007669"/>
    <property type="project" value="TreeGrafter"/>
</dbReference>
<comment type="caution">
    <text evidence="9">The sequence shown here is derived from an EMBL/GenBank/DDBJ whole genome shotgun (WGS) entry which is preliminary data.</text>
</comment>
<dbReference type="InterPro" id="IPR050351">
    <property type="entry name" value="BphY/WalK/GraS-like"/>
</dbReference>
<dbReference type="GO" id="GO:0000155">
    <property type="term" value="F:phosphorelay sensor kinase activity"/>
    <property type="evidence" value="ECO:0007669"/>
    <property type="project" value="InterPro"/>
</dbReference>
<dbReference type="InterPro" id="IPR036097">
    <property type="entry name" value="HisK_dim/P_sf"/>
</dbReference>
<feature type="domain" description="Histidine kinase" evidence="8">
    <location>
        <begin position="87"/>
        <end position="293"/>
    </location>
</feature>
<keyword evidence="7" id="KW-0902">Two-component regulatory system</keyword>
<keyword evidence="5" id="KW-0808">Transferase</keyword>
<reference evidence="9 10" key="1">
    <citation type="submission" date="2018-05" db="EMBL/GenBank/DDBJ databases">
        <authorList>
            <person name="Goeker M."/>
            <person name="Huntemann M."/>
            <person name="Clum A."/>
            <person name="Pillay M."/>
            <person name="Palaniappan K."/>
            <person name="Varghese N."/>
            <person name="Mikhailova N."/>
            <person name="Stamatis D."/>
            <person name="Reddy T."/>
            <person name="Daum C."/>
            <person name="Shapiro N."/>
            <person name="Ivanova N."/>
            <person name="Kyrpides N."/>
            <person name="Woyke T."/>
        </authorList>
    </citation>
    <scope>NUCLEOTIDE SEQUENCE [LARGE SCALE GENOMIC DNA]</scope>
    <source>
        <strain evidence="9 10">DSM 26524</strain>
    </source>
</reference>
<keyword evidence="6 9" id="KW-0418">Kinase</keyword>
<dbReference type="PANTHER" id="PTHR45453">
    <property type="entry name" value="PHOSPHATE REGULON SENSOR PROTEIN PHOR"/>
    <property type="match status" value="1"/>
</dbReference>
<dbReference type="GO" id="GO:0005886">
    <property type="term" value="C:plasma membrane"/>
    <property type="evidence" value="ECO:0007669"/>
    <property type="project" value="TreeGrafter"/>
</dbReference>
<dbReference type="PROSITE" id="PS50109">
    <property type="entry name" value="HIS_KIN"/>
    <property type="match status" value="1"/>
</dbReference>
<dbReference type="InterPro" id="IPR004358">
    <property type="entry name" value="Sig_transdc_His_kin-like_C"/>
</dbReference>
<evidence type="ECO:0000256" key="7">
    <source>
        <dbReference type="ARBA" id="ARBA00023012"/>
    </source>
</evidence>
<dbReference type="AlphaFoldDB" id="A0AB73T4B9"/>
<dbReference type="InterPro" id="IPR036890">
    <property type="entry name" value="HATPase_C_sf"/>
</dbReference>